<dbReference type="Proteomes" id="UP000008281">
    <property type="component" value="Unassembled WGS sequence"/>
</dbReference>
<dbReference type="InParanoid" id="E3MBN9"/>
<evidence type="ECO:0000313" key="1">
    <source>
        <dbReference type="EMBL" id="EFO97754.1"/>
    </source>
</evidence>
<proteinExistence type="predicted"/>
<protein>
    <submittedName>
        <fullName evidence="1">Uncharacterized protein</fullName>
    </submittedName>
</protein>
<keyword evidence="2" id="KW-1185">Reference proteome</keyword>
<dbReference type="AlphaFoldDB" id="E3MBN9"/>
<reference evidence="1" key="1">
    <citation type="submission" date="2007-07" db="EMBL/GenBank/DDBJ databases">
        <title>PCAP assembly of the Caenorhabditis remanei genome.</title>
        <authorList>
            <consortium name="The Caenorhabditis remanei Sequencing Consortium"/>
            <person name="Wilson R.K."/>
        </authorList>
    </citation>
    <scope>NUCLEOTIDE SEQUENCE [LARGE SCALE GENOMIC DNA]</scope>
    <source>
        <strain evidence="1">PB4641</strain>
    </source>
</reference>
<dbReference type="InterPro" id="IPR008974">
    <property type="entry name" value="TRAF-like"/>
</dbReference>
<dbReference type="OMA" id="SCEFENI"/>
<dbReference type="eggNOG" id="ENOG502TJJ9">
    <property type="taxonomic scope" value="Eukaryota"/>
</dbReference>
<dbReference type="OrthoDB" id="5902856at2759"/>
<dbReference type="EMBL" id="DS268433">
    <property type="protein sequence ID" value="EFO97754.1"/>
    <property type="molecule type" value="Genomic_DNA"/>
</dbReference>
<organism evidence="2">
    <name type="scientific">Caenorhabditis remanei</name>
    <name type="common">Caenorhabditis vulgaris</name>
    <dbReference type="NCBI Taxonomy" id="31234"/>
    <lineage>
        <taxon>Eukaryota</taxon>
        <taxon>Metazoa</taxon>
        <taxon>Ecdysozoa</taxon>
        <taxon>Nematoda</taxon>
        <taxon>Chromadorea</taxon>
        <taxon>Rhabditida</taxon>
        <taxon>Rhabditina</taxon>
        <taxon>Rhabditomorpha</taxon>
        <taxon>Rhabditoidea</taxon>
        <taxon>Rhabditidae</taxon>
        <taxon>Peloderinae</taxon>
        <taxon>Caenorhabditis</taxon>
    </lineage>
</organism>
<accession>E3MBN9</accession>
<gene>
    <name evidence="1" type="ORF">CRE_16074</name>
</gene>
<dbReference type="SUPFAM" id="SSF49599">
    <property type="entry name" value="TRAF domain-like"/>
    <property type="match status" value="1"/>
</dbReference>
<sequence>MRESSKYPINGICRFENFPEQNENNDFSEVIIGRMCGVDGWYVSLAIKAEDGINHIYPYLDCPSLTGNKQLAIRCFFSFMNQKPSENSQKVSRVLLDSSWAPIGNFIKLEELLDDKNGWLSNGTLCIEYGFCVESMEGIDGIWKFNFHDKLFDCDNKQNMIPLEDSRCGSDRCSPFYIHKQLLEFHSSYFPEENQKVHEFSSLNWHQHVLELLQIIHGVNVRVQNPCYTLNIGGMCKMNALNVRRYCERQLIKREVEDLGYYFFIASLHNLNHFLPYLLKHVKSGKQLSTIIMKDVEIEKMSSEFMKQCTRYFFENSEN</sequence>
<dbReference type="HOGENOM" id="CLU_075906_0_0_1"/>
<name>E3MBN9_CAERE</name>
<evidence type="ECO:0000313" key="2">
    <source>
        <dbReference type="Proteomes" id="UP000008281"/>
    </source>
</evidence>
<dbReference type="Gene3D" id="2.60.210.10">
    <property type="entry name" value="Apoptosis, Tumor Necrosis Factor Receptor Associated Protein 2, Chain A"/>
    <property type="match status" value="1"/>
</dbReference>